<accession>A0A9W8B4A0</accession>
<keyword evidence="3" id="KW-1185">Reference proteome</keyword>
<dbReference type="EMBL" id="JANBQB010000548">
    <property type="protein sequence ID" value="KAJ1975264.1"/>
    <property type="molecule type" value="Genomic_DNA"/>
</dbReference>
<name>A0A9W8B4A0_9FUNG</name>
<dbReference type="AlphaFoldDB" id="A0A9W8B4A0"/>
<dbReference type="Proteomes" id="UP001151582">
    <property type="component" value="Unassembled WGS sequence"/>
</dbReference>
<gene>
    <name evidence="2" type="ORF">H4R34_004403</name>
</gene>
<dbReference type="OrthoDB" id="185373at2759"/>
<sequence>MFSTQPLRLVRPSKRWPIHLAHGLVRHAPQHYAWVTASDQQRHHWHRSRGVQRRQYTDPPSGSRSRKTTQVHQLDLSHLYPDSIATGLVTAREVDSGTELDLSISQVLLRHQPQTLTQLEPLLSRPTDYTRFLYREFLDLWPVISKGATTHDWNAFFKLMAQHHGLTTFVSLHHPEINVVTVSSADKLAVTMPSFRPDQERGRLIVMATGRVPDGRVHPIFQTLFSDPFRYLPEDSPDVIAQLLPYASSNQFRDVMAYTRDRAIAETLPLLKQQLLWYGLNQNLTGVHATFLKIIDRCPLNQPLDDVCCALVVRFTLEFGTVKQALSYMETFRDRRQPLNTVALVIMLRGLSYFQDAAGLRHLVALIITRTPWLSRLRKEPITATNVLSATIRLGAWPSFNALAAKLAHTPRNDMLHTTLIRGYLAQDKFIHVQRELKLMESTGIRPDALLLAHMAQFAHKVPELADNLAAMQMIPSFEDLLAKEKVESLQYFIAAYAKVLDRAQLHKLTSHVYYQLQAQTPLALILMHIKACFDMRDFATVLQVLRQLTQQATTLSLPLHFILLVGYGATRRGDIWPELIVSLQARHWPISIAVYGAVMNAFNYVGDGITVLKYFDHIATLLLQQRQNYHESIETNRPVEAMIGRRMPLWRPTVINVRASVYDIRYNFRGWKGLKPIAIQTRAPFNSTKVAECRPVSHTDPDTPSPHCQPDLLQIDLPRDGQMSSILVTIVFNSLGRNNLGSTDLILQLWSEIQHYRYPMIEASYMAMIQALARHHVLHLYVRDVLSDIHDRGIFLCHTSQRKVKRLVQNHARFSGEPEVISKDELNILMGRPPYEHTKLHNQRSTMLEWLQENSHLVSDLLASGEDAGNSGMGAKQDTGLGDTLYDYID</sequence>
<organism evidence="2 3">
    <name type="scientific">Dimargaris verticillata</name>
    <dbReference type="NCBI Taxonomy" id="2761393"/>
    <lineage>
        <taxon>Eukaryota</taxon>
        <taxon>Fungi</taxon>
        <taxon>Fungi incertae sedis</taxon>
        <taxon>Zoopagomycota</taxon>
        <taxon>Kickxellomycotina</taxon>
        <taxon>Dimargaritomycetes</taxon>
        <taxon>Dimargaritales</taxon>
        <taxon>Dimargaritaceae</taxon>
        <taxon>Dimargaris</taxon>
    </lineage>
</organism>
<evidence type="ECO:0000313" key="3">
    <source>
        <dbReference type="Proteomes" id="UP001151582"/>
    </source>
</evidence>
<reference evidence="2" key="1">
    <citation type="submission" date="2022-07" db="EMBL/GenBank/DDBJ databases">
        <title>Phylogenomic reconstructions and comparative analyses of Kickxellomycotina fungi.</title>
        <authorList>
            <person name="Reynolds N.K."/>
            <person name="Stajich J.E."/>
            <person name="Barry K."/>
            <person name="Grigoriev I.V."/>
            <person name="Crous P."/>
            <person name="Smith M.E."/>
        </authorList>
    </citation>
    <scope>NUCLEOTIDE SEQUENCE</scope>
    <source>
        <strain evidence="2">RSA 567</strain>
    </source>
</reference>
<comment type="caution">
    <text evidence="2">The sequence shown here is derived from an EMBL/GenBank/DDBJ whole genome shotgun (WGS) entry which is preliminary data.</text>
</comment>
<evidence type="ECO:0000313" key="2">
    <source>
        <dbReference type="EMBL" id="KAJ1975264.1"/>
    </source>
</evidence>
<feature type="region of interest" description="Disordered" evidence="1">
    <location>
        <begin position="45"/>
        <end position="71"/>
    </location>
</feature>
<evidence type="ECO:0000256" key="1">
    <source>
        <dbReference type="SAM" id="MobiDB-lite"/>
    </source>
</evidence>
<proteinExistence type="predicted"/>
<protein>
    <submittedName>
        <fullName evidence="2">Uncharacterized protein</fullName>
    </submittedName>
</protein>